<name>A0A832QWW5_9RHOB</name>
<evidence type="ECO:0000256" key="1">
    <source>
        <dbReference type="ARBA" id="ARBA00023002"/>
    </source>
</evidence>
<dbReference type="InterPro" id="IPR016162">
    <property type="entry name" value="Ald_DH_N"/>
</dbReference>
<dbReference type="EMBL" id="DULP01000017">
    <property type="protein sequence ID" value="HHW32733.1"/>
    <property type="molecule type" value="Genomic_DNA"/>
</dbReference>
<sequence length="509" mass="55323">MRLEDAARLTHADWISKAEETRARAETPLFIGGQFVDAARGGSFDNISPVDGRLINRCAAGTGEDIDRAVAIARASFDSGEWSRLAPRRRMEVMFRWAELIEEHAAELALMDTIDIGKPITDMIRVDMPQVIECVRFFAESIDKVLGSLTATETDVLSTVLREPMGVVACISPWNYPLLMAIWKIAPSLAAGNSTILKPAEQSPMSSYRVAELFVEAGGPPGALQVVNGLGEAAGQALGRHMDVDKISFTGSTEVGKLLLGYAGQSNMKRVSLECGGKGPHIFCDDLPDDLFDRAVRTAIDGVFFNMGQVCSAGSRLIIHDRIHDRFLERFAELGRTAYVCGDPLDPSVNLGPLIDHGSQARVLGMIERARSDGAQVVFGGSAPQGALARGAYVEPTLLAGVGQDDFIARQEVFGPVAAAIRVRDDDEAIEVANNSNYGLQGGVWTDNFRRAHRYVRELHCGTLFVNSFEEGDMTQPFGGFKESGNAKDKCFDSLLAYMNAKAAWFRLN</sequence>
<dbReference type="RefSeq" id="WP_303728906.1">
    <property type="nucleotide sequence ID" value="NZ_DULP01000017.1"/>
</dbReference>
<dbReference type="InterPro" id="IPR016163">
    <property type="entry name" value="Ald_DH_C"/>
</dbReference>
<keyword evidence="1" id="KW-0560">Oxidoreductase</keyword>
<dbReference type="GO" id="GO:0004030">
    <property type="term" value="F:aldehyde dehydrogenase [NAD(P)+] activity"/>
    <property type="evidence" value="ECO:0007669"/>
    <property type="project" value="UniProtKB-ARBA"/>
</dbReference>
<accession>A0A832QWW5</accession>
<feature type="domain" description="Aldehyde dehydrogenase" evidence="2">
    <location>
        <begin position="36"/>
        <end position="503"/>
    </location>
</feature>
<dbReference type="Gene3D" id="3.40.309.10">
    <property type="entry name" value="Aldehyde Dehydrogenase, Chain A, domain 2"/>
    <property type="match status" value="1"/>
</dbReference>
<dbReference type="Pfam" id="PF00171">
    <property type="entry name" value="Aldedh"/>
    <property type="match status" value="1"/>
</dbReference>
<organism evidence="3 4">
    <name type="scientific">Paracoccus solventivorans</name>
    <dbReference type="NCBI Taxonomy" id="53463"/>
    <lineage>
        <taxon>Bacteria</taxon>
        <taxon>Pseudomonadati</taxon>
        <taxon>Pseudomonadota</taxon>
        <taxon>Alphaproteobacteria</taxon>
        <taxon>Rhodobacterales</taxon>
        <taxon>Paracoccaceae</taxon>
        <taxon>Paracoccus</taxon>
    </lineage>
</organism>
<comment type="caution">
    <text evidence="3">The sequence shown here is derived from an EMBL/GenBank/DDBJ whole genome shotgun (WGS) entry which is preliminary data.</text>
</comment>
<dbReference type="PANTHER" id="PTHR11699">
    <property type="entry name" value="ALDEHYDE DEHYDROGENASE-RELATED"/>
    <property type="match status" value="1"/>
</dbReference>
<evidence type="ECO:0000313" key="4">
    <source>
        <dbReference type="Proteomes" id="UP000580830"/>
    </source>
</evidence>
<evidence type="ECO:0000259" key="2">
    <source>
        <dbReference type="Pfam" id="PF00171"/>
    </source>
</evidence>
<dbReference type="InterPro" id="IPR016160">
    <property type="entry name" value="Ald_DH_CS_CYS"/>
</dbReference>
<evidence type="ECO:0000313" key="3">
    <source>
        <dbReference type="EMBL" id="HHW32733.1"/>
    </source>
</evidence>
<gene>
    <name evidence="3" type="ORF">GXX24_01115</name>
</gene>
<proteinExistence type="predicted"/>
<reference evidence="3 4" key="1">
    <citation type="journal article" date="2020" name="Biotechnol. Biofuels">
        <title>New insights from the biogas microbiome by comprehensive genome-resolved metagenomics of nearly 1600 species originating from multiple anaerobic digesters.</title>
        <authorList>
            <person name="Campanaro S."/>
            <person name="Treu L."/>
            <person name="Rodriguez-R L.M."/>
            <person name="Kovalovszki A."/>
            <person name="Ziels R.M."/>
            <person name="Maus I."/>
            <person name="Zhu X."/>
            <person name="Kougias P.G."/>
            <person name="Basile A."/>
            <person name="Luo G."/>
            <person name="Schluter A."/>
            <person name="Konstantinidis K.T."/>
            <person name="Angelidaki I."/>
        </authorList>
    </citation>
    <scope>NUCLEOTIDE SEQUENCE [LARGE SCALE GENOMIC DNA]</scope>
    <source>
        <strain evidence="3">AS04akNAM_125</strain>
    </source>
</reference>
<dbReference type="Proteomes" id="UP000580830">
    <property type="component" value="Unassembled WGS sequence"/>
</dbReference>
<dbReference type="FunFam" id="3.40.605.10:FF:000001">
    <property type="entry name" value="Aldehyde dehydrogenase 1"/>
    <property type="match status" value="1"/>
</dbReference>
<protein>
    <submittedName>
        <fullName evidence="3">Aldehyde dehydrogenase family protein</fullName>
    </submittedName>
</protein>
<dbReference type="AlphaFoldDB" id="A0A832QWW5"/>
<dbReference type="Gene3D" id="3.40.605.10">
    <property type="entry name" value="Aldehyde Dehydrogenase, Chain A, domain 1"/>
    <property type="match status" value="1"/>
</dbReference>
<dbReference type="SUPFAM" id="SSF53720">
    <property type="entry name" value="ALDH-like"/>
    <property type="match status" value="1"/>
</dbReference>
<dbReference type="PROSITE" id="PS00070">
    <property type="entry name" value="ALDEHYDE_DEHYDR_CYS"/>
    <property type="match status" value="1"/>
</dbReference>
<dbReference type="InterPro" id="IPR016161">
    <property type="entry name" value="Ald_DH/histidinol_DH"/>
</dbReference>
<dbReference type="InterPro" id="IPR015590">
    <property type="entry name" value="Aldehyde_DH_dom"/>
</dbReference>